<dbReference type="Proteomes" id="UP000028012">
    <property type="component" value="Unassembled WGS sequence"/>
</dbReference>
<dbReference type="AlphaFoldDB" id="A0A098PUH8"/>
<evidence type="ECO:0000313" key="1">
    <source>
        <dbReference type="EMBL" id="KGE50321.1"/>
    </source>
</evidence>
<evidence type="ECO:0000313" key="2">
    <source>
        <dbReference type="Proteomes" id="UP000028012"/>
    </source>
</evidence>
<proteinExistence type="predicted"/>
<dbReference type="HOGENOM" id="CLU_2541721_0_0_6"/>
<sequence length="83" mass="8722">MATTGVAFCLLAWLSVVIDSSRALSQAELASLRQFAEQTGVPAVEARLKEAERNGAVSLREAQAVIEVAKAYGPEYGLASDAP</sequence>
<gene>
    <name evidence="1" type="ORF">GW15_0221360</name>
</gene>
<organism evidence="1 2">
    <name type="scientific">Xanthomonas axonopodis pv. vasculorum</name>
    <dbReference type="NCBI Taxonomy" id="325777"/>
    <lineage>
        <taxon>Bacteria</taxon>
        <taxon>Pseudomonadati</taxon>
        <taxon>Pseudomonadota</taxon>
        <taxon>Gammaproteobacteria</taxon>
        <taxon>Lysobacterales</taxon>
        <taxon>Lysobacteraceae</taxon>
        <taxon>Xanthomonas</taxon>
    </lineage>
</organism>
<dbReference type="EMBL" id="JPHD02000143">
    <property type="protein sequence ID" value="KGE50321.1"/>
    <property type="molecule type" value="Genomic_DNA"/>
</dbReference>
<comment type="caution">
    <text evidence="1">The sequence shown here is derived from an EMBL/GenBank/DDBJ whole genome shotgun (WGS) entry which is preliminary data.</text>
</comment>
<accession>A0A098PUH8</accession>
<dbReference type="STRING" id="325777.GW15_0221360"/>
<protein>
    <submittedName>
        <fullName evidence="1">Uncharacterized protein</fullName>
    </submittedName>
</protein>
<name>A0A098PUH8_9XANT</name>
<reference evidence="1 2" key="1">
    <citation type="submission" date="2014-09" db="EMBL/GenBank/DDBJ databases">
        <title>A draft genome sequence for Xanthomonas axonopodis pv. vasculorum NCPPB 900.</title>
        <authorList>
            <person name="Harrison J."/>
            <person name="Studholme D.J."/>
        </authorList>
    </citation>
    <scope>NUCLEOTIDE SEQUENCE [LARGE SCALE GENOMIC DNA]</scope>
    <source>
        <strain evidence="1 2">NCPPB 900</strain>
    </source>
</reference>